<reference evidence="1 2" key="1">
    <citation type="journal article" date="2019" name="Nat. Ecol. Evol.">
        <title>Megaphylogeny resolves global patterns of mushroom evolution.</title>
        <authorList>
            <person name="Varga T."/>
            <person name="Krizsan K."/>
            <person name="Foldi C."/>
            <person name="Dima B."/>
            <person name="Sanchez-Garcia M."/>
            <person name="Sanchez-Ramirez S."/>
            <person name="Szollosi G.J."/>
            <person name="Szarkandi J.G."/>
            <person name="Papp V."/>
            <person name="Albert L."/>
            <person name="Andreopoulos W."/>
            <person name="Angelini C."/>
            <person name="Antonin V."/>
            <person name="Barry K.W."/>
            <person name="Bougher N.L."/>
            <person name="Buchanan P."/>
            <person name="Buyck B."/>
            <person name="Bense V."/>
            <person name="Catcheside P."/>
            <person name="Chovatia M."/>
            <person name="Cooper J."/>
            <person name="Damon W."/>
            <person name="Desjardin D."/>
            <person name="Finy P."/>
            <person name="Geml J."/>
            <person name="Haridas S."/>
            <person name="Hughes K."/>
            <person name="Justo A."/>
            <person name="Karasinski D."/>
            <person name="Kautmanova I."/>
            <person name="Kiss B."/>
            <person name="Kocsube S."/>
            <person name="Kotiranta H."/>
            <person name="LaButti K.M."/>
            <person name="Lechner B.E."/>
            <person name="Liimatainen K."/>
            <person name="Lipzen A."/>
            <person name="Lukacs Z."/>
            <person name="Mihaltcheva S."/>
            <person name="Morgado L.N."/>
            <person name="Niskanen T."/>
            <person name="Noordeloos M.E."/>
            <person name="Ohm R.A."/>
            <person name="Ortiz-Santana B."/>
            <person name="Ovrebo C."/>
            <person name="Racz N."/>
            <person name="Riley R."/>
            <person name="Savchenko A."/>
            <person name="Shiryaev A."/>
            <person name="Soop K."/>
            <person name="Spirin V."/>
            <person name="Szebenyi C."/>
            <person name="Tomsovsky M."/>
            <person name="Tulloss R.E."/>
            <person name="Uehling J."/>
            <person name="Grigoriev I.V."/>
            <person name="Vagvolgyi C."/>
            <person name="Papp T."/>
            <person name="Martin F.M."/>
            <person name="Miettinen O."/>
            <person name="Hibbett D.S."/>
            <person name="Nagy L.G."/>
        </authorList>
    </citation>
    <scope>NUCLEOTIDE SEQUENCE [LARGE SCALE GENOMIC DNA]</scope>
    <source>
        <strain evidence="1 2">CBS 962.96</strain>
    </source>
</reference>
<dbReference type="Proteomes" id="UP000297245">
    <property type="component" value="Unassembled WGS sequence"/>
</dbReference>
<gene>
    <name evidence="1" type="ORF">K435DRAFT_424358</name>
</gene>
<dbReference type="Gene3D" id="3.80.10.10">
    <property type="entry name" value="Ribonuclease Inhibitor"/>
    <property type="match status" value="1"/>
</dbReference>
<evidence type="ECO:0008006" key="3">
    <source>
        <dbReference type="Google" id="ProtNLM"/>
    </source>
</evidence>
<name>A0A4S8L5C7_DENBC</name>
<feature type="non-terminal residue" evidence="1">
    <location>
        <position position="254"/>
    </location>
</feature>
<sequence>MTSTPELHLDIVNLIIDELRGFRPDLKTCALVCRSWVLQSRFYLFSTIRLGNCQNHVSSFLALCASPYSTIPLARISNLNIATNTRIKEQLQNTVEVLDQLLTWRSPYDGKSIVDVFRHLKTLSLDWIQWGPLSQTARSMLPFAFQTVTELKMQLNVFKTGDEFLEFLSSLTCLETLCLDNVIVHRPAQSSTIQSNVFPPRFHTINLKNIHPYHSPPAIRALTPCHSLKNLSIHAVNFGEMDANVSMAIGDLLV</sequence>
<dbReference type="InterPro" id="IPR032675">
    <property type="entry name" value="LRR_dom_sf"/>
</dbReference>
<dbReference type="OrthoDB" id="2848237at2759"/>
<proteinExistence type="predicted"/>
<protein>
    <recommendedName>
        <fullName evidence="3">F-box domain-containing protein</fullName>
    </recommendedName>
</protein>
<dbReference type="AlphaFoldDB" id="A0A4S8L5C7"/>
<keyword evidence="2" id="KW-1185">Reference proteome</keyword>
<evidence type="ECO:0000313" key="2">
    <source>
        <dbReference type="Proteomes" id="UP000297245"/>
    </source>
</evidence>
<organism evidence="1 2">
    <name type="scientific">Dendrothele bispora (strain CBS 962.96)</name>
    <dbReference type="NCBI Taxonomy" id="1314807"/>
    <lineage>
        <taxon>Eukaryota</taxon>
        <taxon>Fungi</taxon>
        <taxon>Dikarya</taxon>
        <taxon>Basidiomycota</taxon>
        <taxon>Agaricomycotina</taxon>
        <taxon>Agaricomycetes</taxon>
        <taxon>Agaricomycetidae</taxon>
        <taxon>Agaricales</taxon>
        <taxon>Agaricales incertae sedis</taxon>
        <taxon>Dendrothele</taxon>
    </lineage>
</organism>
<evidence type="ECO:0000313" key="1">
    <source>
        <dbReference type="EMBL" id="THU83640.1"/>
    </source>
</evidence>
<dbReference type="EMBL" id="ML179649">
    <property type="protein sequence ID" value="THU83640.1"/>
    <property type="molecule type" value="Genomic_DNA"/>
</dbReference>
<accession>A0A4S8L5C7</accession>